<name>A0A0H1BWW7_9EURO</name>
<feature type="region of interest" description="Disordered" evidence="1">
    <location>
        <begin position="321"/>
        <end position="353"/>
    </location>
</feature>
<keyword evidence="4" id="KW-1185">Reference proteome</keyword>
<dbReference type="AlphaFoldDB" id="A0A0H1BWW7"/>
<reference evidence="4" key="1">
    <citation type="journal article" date="2015" name="PLoS Genet.">
        <title>The dynamic genome and transcriptome of the human fungal pathogen Blastomyces and close relative Emmonsia.</title>
        <authorList>
            <person name="Munoz J.F."/>
            <person name="Gauthier G.M."/>
            <person name="Desjardins C.A."/>
            <person name="Gallo J.E."/>
            <person name="Holder J."/>
            <person name="Sullivan T.D."/>
            <person name="Marty A.J."/>
            <person name="Carmen J.C."/>
            <person name="Chen Z."/>
            <person name="Ding L."/>
            <person name="Gujja S."/>
            <person name="Magrini V."/>
            <person name="Misas E."/>
            <person name="Mitreva M."/>
            <person name="Priest M."/>
            <person name="Saif S."/>
            <person name="Whiston E.A."/>
            <person name="Young S."/>
            <person name="Zeng Q."/>
            <person name="Goldman W.E."/>
            <person name="Mardis E.R."/>
            <person name="Taylor J.W."/>
            <person name="McEwen J.G."/>
            <person name="Clay O.K."/>
            <person name="Klein B.S."/>
            <person name="Cuomo C.A."/>
        </authorList>
    </citation>
    <scope>NUCLEOTIDE SEQUENCE [LARGE SCALE GENOMIC DNA]</scope>
    <source>
        <strain evidence="4">UAMH 139</strain>
    </source>
</reference>
<feature type="compositionally biased region" description="Acidic residues" evidence="1">
    <location>
        <begin position="433"/>
        <end position="443"/>
    </location>
</feature>
<dbReference type="InterPro" id="IPR041667">
    <property type="entry name" value="Cupin_8"/>
</dbReference>
<dbReference type="OrthoDB" id="47172at2759"/>
<dbReference type="Pfam" id="PF13621">
    <property type="entry name" value="Cupin_8"/>
    <property type="match status" value="1"/>
</dbReference>
<dbReference type="PANTHER" id="PTHR12461">
    <property type="entry name" value="HYPOXIA-INDUCIBLE FACTOR 1 ALPHA INHIBITOR-RELATED"/>
    <property type="match status" value="1"/>
</dbReference>
<feature type="compositionally biased region" description="Basic and acidic residues" evidence="1">
    <location>
        <begin position="400"/>
        <end position="409"/>
    </location>
</feature>
<gene>
    <name evidence="3" type="ORF">EMPG_11485</name>
</gene>
<accession>A0A0H1BWW7</accession>
<dbReference type="PANTHER" id="PTHR12461:SF101">
    <property type="entry name" value="TRNA WYBUTOSINE-SYNTHESIZING PROTEIN 4"/>
    <property type="match status" value="1"/>
</dbReference>
<evidence type="ECO:0000259" key="2">
    <source>
        <dbReference type="PROSITE" id="PS51184"/>
    </source>
</evidence>
<protein>
    <recommendedName>
        <fullName evidence="2">JmjC domain-containing protein</fullName>
    </recommendedName>
</protein>
<dbReference type="InterPro" id="IPR003347">
    <property type="entry name" value="JmjC_dom"/>
</dbReference>
<dbReference type="Proteomes" id="UP000053573">
    <property type="component" value="Unassembled WGS sequence"/>
</dbReference>
<sequence length="599" mass="67223">MQSIDRLARLALSTISSPSPDDPICECFDGDAEKLVFALIQDTDNALALADTKLRVFPFKDVKVCWRRLYTDASIVKVCCAIRKHQGDNDDGEVEGCKLAAQQQQILDHQTSKNGQARKQDVINVRRRISSDAPWLSPVIHTLDRALIMTGAPRRESLIESLITCLQDLTDSHPSTRPFPLFFNKPDQFEGHTEAEQNVQPPPLKRRRLITPPLFPPDTAPAPKNLGRPIRRLSAPSLERFTEHMNNIRVPLVITDAVNHWPALSTRPWSSLDYWAQRTYDGRRLVPVEVGRSYTDEGWGQRLMPFGEFVRDYIWRMESSGKGPGDGKKSGGDNGDHVANGRDRESGGAGGETGYMAQHDLLAQIPALRNDICIPDYCYTDPPAPEPGTPLYEKRLRESLARDKDELSKKTLRNTLGDGEKDQNQDGKTTDNSEGESEADDTLSDPVINTWIGPSWTISPLHHDPYHNILVQVVGQKYIRLYSPHTPASQIYPRGMEVVNPAPSSPQQQQPTDKEIVAQAQAQAQHQEIDMSNTSQVDLAAIEMSPAESETWESMWPGFSDAEYVETVLKEGECLYIPIGWWHYVRGLQAGISVSFWWT</sequence>
<feature type="region of interest" description="Disordered" evidence="1">
    <location>
        <begin position="400"/>
        <end position="446"/>
    </location>
</feature>
<evidence type="ECO:0000313" key="3">
    <source>
        <dbReference type="EMBL" id="KLJ13566.1"/>
    </source>
</evidence>
<proteinExistence type="predicted"/>
<feature type="domain" description="JmjC" evidence="2">
    <location>
        <begin position="422"/>
        <end position="599"/>
    </location>
</feature>
<evidence type="ECO:0000256" key="1">
    <source>
        <dbReference type="SAM" id="MobiDB-lite"/>
    </source>
</evidence>
<dbReference type="EMBL" id="LDEV01000241">
    <property type="protein sequence ID" value="KLJ13566.1"/>
    <property type="molecule type" value="Genomic_DNA"/>
</dbReference>
<feature type="compositionally biased region" description="Basic and acidic residues" evidence="1">
    <location>
        <begin position="418"/>
        <end position="431"/>
    </location>
</feature>
<evidence type="ECO:0000313" key="4">
    <source>
        <dbReference type="Proteomes" id="UP000053573"/>
    </source>
</evidence>
<dbReference type="Gene3D" id="2.60.120.650">
    <property type="entry name" value="Cupin"/>
    <property type="match status" value="1"/>
</dbReference>
<dbReference type="SUPFAM" id="SSF51197">
    <property type="entry name" value="Clavaminate synthase-like"/>
    <property type="match status" value="1"/>
</dbReference>
<feature type="compositionally biased region" description="Basic and acidic residues" evidence="1">
    <location>
        <begin position="325"/>
        <end position="346"/>
    </location>
</feature>
<dbReference type="STRING" id="2060906.A0A0H1BWW7"/>
<organism evidence="3 4">
    <name type="scientific">Blastomyces silverae</name>
    <dbReference type="NCBI Taxonomy" id="2060906"/>
    <lineage>
        <taxon>Eukaryota</taxon>
        <taxon>Fungi</taxon>
        <taxon>Dikarya</taxon>
        <taxon>Ascomycota</taxon>
        <taxon>Pezizomycotina</taxon>
        <taxon>Eurotiomycetes</taxon>
        <taxon>Eurotiomycetidae</taxon>
        <taxon>Onygenales</taxon>
        <taxon>Ajellomycetaceae</taxon>
        <taxon>Blastomyces</taxon>
    </lineage>
</organism>
<dbReference type="PROSITE" id="PS51184">
    <property type="entry name" value="JMJC"/>
    <property type="match status" value="1"/>
</dbReference>
<comment type="caution">
    <text evidence="3">The sequence shown here is derived from an EMBL/GenBank/DDBJ whole genome shotgun (WGS) entry which is preliminary data.</text>
</comment>